<name>A0A843V2Y9_COLES</name>
<proteinExistence type="predicted"/>
<evidence type="ECO:0000313" key="2">
    <source>
        <dbReference type="Proteomes" id="UP000652761"/>
    </source>
</evidence>
<evidence type="ECO:0000313" key="1">
    <source>
        <dbReference type="EMBL" id="MQL89516.1"/>
    </source>
</evidence>
<dbReference type="EMBL" id="NMUH01001156">
    <property type="protein sequence ID" value="MQL89516.1"/>
    <property type="molecule type" value="Genomic_DNA"/>
</dbReference>
<gene>
    <name evidence="1" type="ORF">Taro_022100</name>
</gene>
<accession>A0A843V2Y9</accession>
<protein>
    <submittedName>
        <fullName evidence="1">Uncharacterized protein</fullName>
    </submittedName>
</protein>
<dbReference type="Proteomes" id="UP000652761">
    <property type="component" value="Unassembled WGS sequence"/>
</dbReference>
<sequence>MIVDRYVEGTPQPDLDLEAWVDVAGRLRKGRVYDFGDSLDTTLVLSLYVSSVAPPAYASSSAMMPGSDGEDIRTLIREELHLGAMVEQVVAAIRGAGPSQQALEVSITINFI</sequence>
<organism evidence="1 2">
    <name type="scientific">Colocasia esculenta</name>
    <name type="common">Wild taro</name>
    <name type="synonym">Arum esculentum</name>
    <dbReference type="NCBI Taxonomy" id="4460"/>
    <lineage>
        <taxon>Eukaryota</taxon>
        <taxon>Viridiplantae</taxon>
        <taxon>Streptophyta</taxon>
        <taxon>Embryophyta</taxon>
        <taxon>Tracheophyta</taxon>
        <taxon>Spermatophyta</taxon>
        <taxon>Magnoliopsida</taxon>
        <taxon>Liliopsida</taxon>
        <taxon>Araceae</taxon>
        <taxon>Aroideae</taxon>
        <taxon>Colocasieae</taxon>
        <taxon>Colocasia</taxon>
    </lineage>
</organism>
<reference evidence="1" key="1">
    <citation type="submission" date="2017-07" db="EMBL/GenBank/DDBJ databases">
        <title>Taro Niue Genome Assembly and Annotation.</title>
        <authorList>
            <person name="Atibalentja N."/>
            <person name="Keating K."/>
            <person name="Fields C.J."/>
        </authorList>
    </citation>
    <scope>NUCLEOTIDE SEQUENCE</scope>
    <source>
        <strain evidence="1">Niue_2</strain>
        <tissue evidence="1">Leaf</tissue>
    </source>
</reference>
<keyword evidence="2" id="KW-1185">Reference proteome</keyword>
<comment type="caution">
    <text evidence="1">The sequence shown here is derived from an EMBL/GenBank/DDBJ whole genome shotgun (WGS) entry which is preliminary data.</text>
</comment>
<dbReference type="AlphaFoldDB" id="A0A843V2Y9"/>